<evidence type="ECO:0000256" key="5">
    <source>
        <dbReference type="ARBA" id="ARBA00023136"/>
    </source>
</evidence>
<reference evidence="10" key="1">
    <citation type="submission" date="2023-02" db="EMBL/GenBank/DDBJ databases">
        <title>Genome of Flavobacteriaceae gen. nov. sp. strain F89.</title>
        <authorList>
            <person name="Wang Y."/>
        </authorList>
    </citation>
    <scope>NUCLEOTIDE SEQUENCE</scope>
    <source>
        <strain evidence="10">F89</strain>
    </source>
</reference>
<dbReference type="Pfam" id="PF13715">
    <property type="entry name" value="CarbopepD_reg_2"/>
    <property type="match status" value="1"/>
</dbReference>
<evidence type="ECO:0000256" key="1">
    <source>
        <dbReference type="ARBA" id="ARBA00004571"/>
    </source>
</evidence>
<dbReference type="PANTHER" id="PTHR40980">
    <property type="entry name" value="PLUG DOMAIN-CONTAINING PROTEIN"/>
    <property type="match status" value="1"/>
</dbReference>
<dbReference type="Gene3D" id="2.60.40.1120">
    <property type="entry name" value="Carboxypeptidase-like, regulatory domain"/>
    <property type="match status" value="1"/>
</dbReference>
<evidence type="ECO:0000256" key="4">
    <source>
        <dbReference type="ARBA" id="ARBA00022692"/>
    </source>
</evidence>
<dbReference type="AlphaFoldDB" id="A0AAE3ETV1"/>
<evidence type="ECO:0000256" key="6">
    <source>
        <dbReference type="ARBA" id="ARBA00023237"/>
    </source>
</evidence>
<dbReference type="SUPFAM" id="SSF56935">
    <property type="entry name" value="Porins"/>
    <property type="match status" value="1"/>
</dbReference>
<dbReference type="InterPro" id="IPR008969">
    <property type="entry name" value="CarboxyPept-like_regulatory"/>
</dbReference>
<dbReference type="InterPro" id="IPR039426">
    <property type="entry name" value="TonB-dep_rcpt-like"/>
</dbReference>
<dbReference type="RefSeq" id="WP_317900646.1">
    <property type="nucleotide sequence ID" value="NZ_JAIRBC010000002.1"/>
</dbReference>
<comment type="similarity">
    <text evidence="7">Belongs to the TonB-dependent receptor family.</text>
</comment>
<feature type="domain" description="Outer membrane protein beta-barrel" evidence="9">
    <location>
        <begin position="384"/>
        <end position="779"/>
    </location>
</feature>
<sequence length="794" mass="88622">MTFKNRLIGFLFCNILLGTGIGFAQKDGTTIIEGRVVEQGGGQPIPFATVLVADNETKTPITGGTTDDDGKFNLETEASDFYIEISFMGFKTKTFGQPVINSGVVNLGTVVLSEDAHQLAEVVVEGEVSTTEFKLDKRVFNVGKDISSTGMSALEVLNNVPSVNVNIEGQISLRGSQGVRVLINGKPSILASGEGNALGTITADMIERVEVITNPSAKYEAEGTSGIINIVIKKENREGLNGSISLNGGSPNNYSVGVSLNRRTEKFNLFTQLGGGFRELPNDIENGNVDLVNENSILSSGTEYRNEKFYNFTLGTDYYITPNDVITLSGNFALELEEQPSKTSFASIDKNEGITSEWDRNETTEATNPKFQYEFQYKKEFDGDEDHTLLFSALGNFFGKDQSSQFVDTTISGEDMDGDQKTRTDFKEALFTFKLDYTKTFFEDWSVEGGAQYVLNDVSNDYEVENLIDGEYVVDPDYTNVFDYNQNVFGLYGTGAYEGEKWGLKAGLRLEQTELNTLLKDTNEDNHQSYLDLFPSVHSSYKLNPKVSFQAGYSRRIFRPGLWDLNPFFNIRNNYSIRQGNPDLQPEYTDSFEITSIYLLGKASVNLGFYYRYTTDVIERVSTFENNVNTVTPENVGTNNATGIEFNFKYSPAKWFSLNGDFNLGQYKRRGTFETNVFDFDGTQWSSKLLAKFKLPGDLDIEATGNYESGYETVQSEIGDNLFMDLGVRKKLLKGKAVISLSVRDVFASRSYESVTEQPDFYVYNNRERGRFVSVGLSYGFGKGDAMEFTGRRR</sequence>
<protein>
    <submittedName>
        <fullName evidence="10">TonB-dependent receptor family protein</fullName>
    </submittedName>
</protein>
<accession>A0AAE3ETV1</accession>
<evidence type="ECO:0000256" key="7">
    <source>
        <dbReference type="PROSITE-ProRule" id="PRU01360"/>
    </source>
</evidence>
<evidence type="ECO:0000313" key="10">
    <source>
        <dbReference type="EMBL" id="MCG2459501.1"/>
    </source>
</evidence>
<dbReference type="InterPro" id="IPR036942">
    <property type="entry name" value="Beta-barrel_TonB_sf"/>
</dbReference>
<evidence type="ECO:0000256" key="2">
    <source>
        <dbReference type="ARBA" id="ARBA00022448"/>
    </source>
</evidence>
<gene>
    <name evidence="10" type="ORF">K8352_01925</name>
</gene>
<evidence type="ECO:0000259" key="8">
    <source>
        <dbReference type="Pfam" id="PF07715"/>
    </source>
</evidence>
<dbReference type="Pfam" id="PF14905">
    <property type="entry name" value="OMP_b-brl_3"/>
    <property type="match status" value="1"/>
</dbReference>
<keyword evidence="3 7" id="KW-1134">Transmembrane beta strand</keyword>
<keyword evidence="4 7" id="KW-0812">Transmembrane</keyword>
<keyword evidence="6 7" id="KW-0998">Cell outer membrane</keyword>
<dbReference type="SUPFAM" id="SSF49464">
    <property type="entry name" value="Carboxypeptidase regulatory domain-like"/>
    <property type="match status" value="1"/>
</dbReference>
<organism evidence="10 11">
    <name type="scientific">Cerina litoralis</name>
    <dbReference type="NCBI Taxonomy" id="2874477"/>
    <lineage>
        <taxon>Bacteria</taxon>
        <taxon>Pseudomonadati</taxon>
        <taxon>Bacteroidota</taxon>
        <taxon>Flavobacteriia</taxon>
        <taxon>Flavobacteriales</taxon>
        <taxon>Flavobacteriaceae</taxon>
        <taxon>Cerina</taxon>
    </lineage>
</organism>
<evidence type="ECO:0000256" key="3">
    <source>
        <dbReference type="ARBA" id="ARBA00022452"/>
    </source>
</evidence>
<keyword evidence="2 7" id="KW-0813">Transport</keyword>
<name>A0AAE3ETV1_9FLAO</name>
<dbReference type="GO" id="GO:0009279">
    <property type="term" value="C:cell outer membrane"/>
    <property type="evidence" value="ECO:0007669"/>
    <property type="project" value="UniProtKB-SubCell"/>
</dbReference>
<proteinExistence type="inferred from homology"/>
<feature type="domain" description="TonB-dependent receptor plug" evidence="8">
    <location>
        <begin position="151"/>
        <end position="226"/>
    </location>
</feature>
<keyword evidence="5 7" id="KW-0472">Membrane</keyword>
<comment type="caution">
    <text evidence="10">The sequence shown here is derived from an EMBL/GenBank/DDBJ whole genome shotgun (WGS) entry which is preliminary data.</text>
</comment>
<keyword evidence="10" id="KW-0675">Receptor</keyword>
<dbReference type="Proteomes" id="UP001200642">
    <property type="component" value="Unassembled WGS sequence"/>
</dbReference>
<dbReference type="InterPro" id="IPR041700">
    <property type="entry name" value="OMP_b-brl_3"/>
</dbReference>
<dbReference type="Pfam" id="PF07715">
    <property type="entry name" value="Plug"/>
    <property type="match status" value="1"/>
</dbReference>
<dbReference type="Gene3D" id="2.170.130.10">
    <property type="entry name" value="TonB-dependent receptor, plug domain"/>
    <property type="match status" value="1"/>
</dbReference>
<dbReference type="PROSITE" id="PS52016">
    <property type="entry name" value="TONB_DEPENDENT_REC_3"/>
    <property type="match status" value="1"/>
</dbReference>
<dbReference type="InterPro" id="IPR012910">
    <property type="entry name" value="Plug_dom"/>
</dbReference>
<dbReference type="Gene3D" id="2.40.170.20">
    <property type="entry name" value="TonB-dependent receptor, beta-barrel domain"/>
    <property type="match status" value="1"/>
</dbReference>
<evidence type="ECO:0000313" key="11">
    <source>
        <dbReference type="Proteomes" id="UP001200642"/>
    </source>
</evidence>
<keyword evidence="11" id="KW-1185">Reference proteome</keyword>
<dbReference type="PANTHER" id="PTHR40980:SF4">
    <property type="entry name" value="TONB-DEPENDENT RECEPTOR-LIKE BETA-BARREL DOMAIN-CONTAINING PROTEIN"/>
    <property type="match status" value="1"/>
</dbReference>
<dbReference type="InterPro" id="IPR037066">
    <property type="entry name" value="Plug_dom_sf"/>
</dbReference>
<dbReference type="EMBL" id="JAIRBC010000002">
    <property type="protein sequence ID" value="MCG2459501.1"/>
    <property type="molecule type" value="Genomic_DNA"/>
</dbReference>
<comment type="subcellular location">
    <subcellularLocation>
        <location evidence="1 7">Cell outer membrane</location>
        <topology evidence="1 7">Multi-pass membrane protein</topology>
    </subcellularLocation>
</comment>
<evidence type="ECO:0000259" key="9">
    <source>
        <dbReference type="Pfam" id="PF14905"/>
    </source>
</evidence>